<keyword evidence="9 12" id="KW-0472">Membrane</keyword>
<keyword evidence="8 12" id="KW-1133">Transmembrane helix</keyword>
<dbReference type="PANTHER" id="PTHR45918">
    <property type="entry name" value="ALPHA-1,3/1,6-MANNOSYLTRANSFERASE ALG2"/>
    <property type="match status" value="1"/>
</dbReference>
<keyword evidence="7 12" id="KW-0256">Endoplasmic reticulum</keyword>
<dbReference type="GO" id="GO:0005789">
    <property type="term" value="C:endoplasmic reticulum membrane"/>
    <property type="evidence" value="ECO:0007669"/>
    <property type="project" value="UniProtKB-SubCell"/>
</dbReference>
<feature type="transmembrane region" description="Helical" evidence="12">
    <location>
        <begin position="478"/>
        <end position="501"/>
    </location>
</feature>
<organism evidence="16">
    <name type="scientific">Rosellinia necatrix</name>
    <name type="common">White root-rot fungus</name>
    <dbReference type="NCBI Taxonomy" id="77044"/>
    <lineage>
        <taxon>Eukaryota</taxon>
        <taxon>Fungi</taxon>
        <taxon>Dikarya</taxon>
        <taxon>Ascomycota</taxon>
        <taxon>Pezizomycotina</taxon>
        <taxon>Sordariomycetes</taxon>
        <taxon>Xylariomycetidae</taxon>
        <taxon>Xylariales</taxon>
        <taxon>Xylariaceae</taxon>
        <taxon>Rosellinia</taxon>
    </lineage>
</organism>
<dbReference type="Pfam" id="PF00534">
    <property type="entry name" value="Glycos_transf_1"/>
    <property type="match status" value="1"/>
</dbReference>
<dbReference type="InterPro" id="IPR028098">
    <property type="entry name" value="Glyco_trans_4-like_N"/>
</dbReference>
<feature type="domain" description="Glycosyl transferase family 1" evidence="14">
    <location>
        <begin position="254"/>
        <end position="429"/>
    </location>
</feature>
<evidence type="ECO:0000256" key="9">
    <source>
        <dbReference type="ARBA" id="ARBA00023136"/>
    </source>
</evidence>
<keyword evidence="6 12" id="KW-0812">Transmembrane</keyword>
<evidence type="ECO:0000256" key="5">
    <source>
        <dbReference type="ARBA" id="ARBA00022679"/>
    </source>
</evidence>
<accession>A0A1S7UL71</accession>
<protein>
    <recommendedName>
        <fullName evidence="12">Alpha-1,3/1,6-mannosyltransferase ALG2</fullName>
        <ecNumber evidence="12">2.4.1.132</ecNumber>
        <ecNumber evidence="12">2.4.1.257</ecNumber>
    </recommendedName>
    <alternativeName>
        <fullName evidence="12">GDP-Man:Man(1)GlcNAc(2)-PP-Dol alpha-1,3-mannosyltransferase</fullName>
    </alternativeName>
</protein>
<feature type="region of interest" description="Disordered" evidence="13">
    <location>
        <begin position="26"/>
        <end position="45"/>
    </location>
</feature>
<reference evidence="16" key="1">
    <citation type="submission" date="2016-03" db="EMBL/GenBank/DDBJ databases">
        <title>Draft genome sequence of Rosellinia necatrix.</title>
        <authorList>
            <person name="Kanematsu S."/>
        </authorList>
    </citation>
    <scope>NUCLEOTIDE SEQUENCE [LARGE SCALE GENOMIC DNA]</scope>
    <source>
        <strain evidence="16">W97</strain>
    </source>
</reference>
<dbReference type="Gene3D" id="3.40.50.2000">
    <property type="entry name" value="Glycogen Phosphorylase B"/>
    <property type="match status" value="2"/>
</dbReference>
<gene>
    <name evidence="16" type="ORF">SAMD00023353_0502160</name>
</gene>
<evidence type="ECO:0000256" key="2">
    <source>
        <dbReference type="ARBA" id="ARBA00004586"/>
    </source>
</evidence>
<dbReference type="Proteomes" id="UP000054516">
    <property type="component" value="Unassembled WGS sequence"/>
</dbReference>
<evidence type="ECO:0000256" key="7">
    <source>
        <dbReference type="ARBA" id="ARBA00022824"/>
    </source>
</evidence>
<name>A0A1S7UL71_ROSNE</name>
<dbReference type="Pfam" id="PF13439">
    <property type="entry name" value="Glyco_transf_4"/>
    <property type="match status" value="1"/>
</dbReference>
<dbReference type="OrthoDB" id="448893at2759"/>
<feature type="domain" description="Glycosyltransferase subfamily 4-like N-terminal" evidence="15">
    <location>
        <begin position="61"/>
        <end position="246"/>
    </location>
</feature>
<dbReference type="AlphaFoldDB" id="A0A1S7UL71"/>
<keyword evidence="4 12" id="KW-0328">Glycosyltransferase</keyword>
<dbReference type="PANTHER" id="PTHR45918:SF1">
    <property type="entry name" value="ALPHA-1,3_1,6-MANNOSYLTRANSFERASE ALG2"/>
    <property type="match status" value="1"/>
</dbReference>
<dbReference type="EMBL" id="DF977450">
    <property type="protein sequence ID" value="GAP83805.1"/>
    <property type="molecule type" value="Genomic_DNA"/>
</dbReference>
<evidence type="ECO:0000256" key="10">
    <source>
        <dbReference type="ARBA" id="ARBA00045103"/>
    </source>
</evidence>
<dbReference type="CDD" id="cd03805">
    <property type="entry name" value="GT4_ALG2-like"/>
    <property type="match status" value="1"/>
</dbReference>
<evidence type="ECO:0000256" key="3">
    <source>
        <dbReference type="ARBA" id="ARBA00004922"/>
    </source>
</evidence>
<dbReference type="InterPro" id="IPR027054">
    <property type="entry name" value="ALG2"/>
</dbReference>
<comment type="pathway">
    <text evidence="3 12">Protein modification; protein glycosylation.</text>
</comment>
<dbReference type="EC" id="2.4.1.257" evidence="12"/>
<evidence type="ECO:0000256" key="1">
    <source>
        <dbReference type="ARBA" id="ARBA00003142"/>
    </source>
</evidence>
<evidence type="ECO:0000256" key="4">
    <source>
        <dbReference type="ARBA" id="ARBA00022676"/>
    </source>
</evidence>
<dbReference type="GO" id="GO:0102704">
    <property type="term" value="F:GDP-Man:Man(2)GlcNAc(2)-PP-Dol alpha-1,6-mannosyltransferase activity"/>
    <property type="evidence" value="ECO:0007669"/>
    <property type="project" value="UniProtKB-UniRule"/>
</dbReference>
<evidence type="ECO:0000313" key="17">
    <source>
        <dbReference type="Proteomes" id="UP000054516"/>
    </source>
</evidence>
<evidence type="ECO:0000256" key="11">
    <source>
        <dbReference type="ARBA" id="ARBA00045104"/>
    </source>
</evidence>
<dbReference type="OMA" id="AMYMKCP"/>
<dbReference type="STRING" id="77044.A0A1S7UL71"/>
<sequence length="504" mass="56171">MGGSASIGSSKLQSTTSFPLTSHTLVPFGNGSASRPPTSTMAKGSMSDPKTIVFLHPDLGIGGAERLVVDAAVGLQKRGHKIIIFTSHCDPAHCFDEARDGTLDVRVRGNTIVPPSVLGRFSILCAILRQLHLILQIYFTSELQELRPDAFFVDQLSAGLPLLRRLHSRGRIFFYCHFPDLLLAQGRQKWWKRAYRVPFDFWEQWSMSFADAIAVNSRFTKGVVSRTWPALARQRELLVVYPCVDTRTKEKKLDEKPLWNGMKYVLSINRFERKKDIALAIKAFAGLSEQKRAGVRLAVAGGYDPRVAENVGYHNELVALSESLGLKNMTVKTPQTAQAVPQDVEVLFLQNVTNMLKEMLLSSARLLIYTPANEHFGIVPLEAMLSGVPVLAANTGGPVETVVEEETGWLRSPDNVDEWTTVMDRVLYQLSSQDLARFSKTGIERVKNGFGESKMALHLDTIFDRMLQTERPIRGSSAMIMFSVCIFSVVAAVVAFIVQIWPFR</sequence>
<dbReference type="EC" id="2.4.1.132" evidence="12"/>
<keyword evidence="17" id="KW-1185">Reference proteome</keyword>
<comment type="similarity">
    <text evidence="12">Belongs to the glycosyltransferase group 1 family.</text>
</comment>
<dbReference type="GO" id="GO:0004378">
    <property type="term" value="F:GDP-Man:Man(1)GlcNAc(2)-PP-Dol alpha-1,3-mannosyltransferase activity"/>
    <property type="evidence" value="ECO:0007669"/>
    <property type="project" value="UniProtKB-UniRule"/>
</dbReference>
<evidence type="ECO:0000256" key="8">
    <source>
        <dbReference type="ARBA" id="ARBA00022989"/>
    </source>
</evidence>
<evidence type="ECO:0000259" key="14">
    <source>
        <dbReference type="Pfam" id="PF00534"/>
    </source>
</evidence>
<comment type="catalytic activity">
    <reaction evidence="11 12">
        <text>an alpha-D-Man-(1-&gt;3)-beta-D-Man-(1-&gt;4)-beta-D-GlcNAc-(1-&gt;4)-alpha-D-GlcNAc-diphospho-di-trans,poly-cis-dolichol + GDP-alpha-D-mannose = an alpha-D-Man-(1-&gt;3)-[alpha-D-Man-(1-&gt;6)]-beta-D-Man-(1-&gt;4)-beta-D-GlcNAc-(1-&gt;4)-alpha-D-GlcNAc-diphospho-di-trans,poly-cis-dolichol + GDP + H(+)</text>
        <dbReference type="Rhea" id="RHEA:29519"/>
        <dbReference type="Rhea" id="RHEA-COMP:19513"/>
        <dbReference type="Rhea" id="RHEA-COMP:19515"/>
        <dbReference type="ChEBI" id="CHEBI:15378"/>
        <dbReference type="ChEBI" id="CHEBI:57527"/>
        <dbReference type="ChEBI" id="CHEBI:58189"/>
        <dbReference type="ChEBI" id="CHEBI:132510"/>
        <dbReference type="ChEBI" id="CHEBI:132511"/>
        <dbReference type="EC" id="2.4.1.257"/>
    </reaction>
    <physiologicalReaction direction="left-to-right" evidence="11 12">
        <dbReference type="Rhea" id="RHEA:29520"/>
    </physiologicalReaction>
</comment>
<comment type="subcellular location">
    <subcellularLocation>
        <location evidence="2 12">Endoplasmic reticulum membrane</location>
    </subcellularLocation>
</comment>
<comment type="catalytic activity">
    <reaction evidence="10 12">
        <text>a beta-D-Man-(1-&gt;4)-beta-D-GlcNAc-(1-&gt;4)-alpha-D-GlcNAc-diphospho-di-trans,poly-cis-dolichol + GDP-alpha-D-mannose = an alpha-D-Man-(1-&gt;3)-beta-D-Man-(1-&gt;4)-beta-D-GlcNAc-(1-&gt;4)-alpha-D-GlcNAc-diphospho-di-trans,poly-cis-dolichol + GDP + H(+)</text>
        <dbReference type="Rhea" id="RHEA:29515"/>
        <dbReference type="Rhea" id="RHEA-COMP:19511"/>
        <dbReference type="Rhea" id="RHEA-COMP:19513"/>
        <dbReference type="ChEBI" id="CHEBI:15378"/>
        <dbReference type="ChEBI" id="CHEBI:57527"/>
        <dbReference type="ChEBI" id="CHEBI:58189"/>
        <dbReference type="ChEBI" id="CHEBI:58472"/>
        <dbReference type="ChEBI" id="CHEBI:132510"/>
        <dbReference type="EC" id="2.4.1.132"/>
    </reaction>
    <physiologicalReaction direction="left-to-right" evidence="10 12">
        <dbReference type="Rhea" id="RHEA:29516"/>
    </physiologicalReaction>
</comment>
<proteinExistence type="inferred from homology"/>
<keyword evidence="5 12" id="KW-0808">Transferase</keyword>
<dbReference type="UniPathway" id="UPA00378"/>
<evidence type="ECO:0000259" key="15">
    <source>
        <dbReference type="Pfam" id="PF13439"/>
    </source>
</evidence>
<comment type="function">
    <text evidence="1 12">Mannosylates Man(2)GlcNAc(2)-dolichol diphosphate and Man(1)GlcNAc(2)-dolichol diphosphate to form Man(3)GlcNAc(2)-dolichol diphosphate.</text>
</comment>
<feature type="compositionally biased region" description="Polar residues" evidence="13">
    <location>
        <begin position="31"/>
        <end position="42"/>
    </location>
</feature>
<evidence type="ECO:0000313" key="16">
    <source>
        <dbReference type="EMBL" id="GAP83805.1"/>
    </source>
</evidence>
<evidence type="ECO:0000256" key="12">
    <source>
        <dbReference type="RuleBase" id="RU367136"/>
    </source>
</evidence>
<dbReference type="InterPro" id="IPR001296">
    <property type="entry name" value="Glyco_trans_1"/>
</dbReference>
<dbReference type="SUPFAM" id="SSF53756">
    <property type="entry name" value="UDP-Glycosyltransferase/glycogen phosphorylase"/>
    <property type="match status" value="1"/>
</dbReference>
<evidence type="ECO:0000256" key="6">
    <source>
        <dbReference type="ARBA" id="ARBA00022692"/>
    </source>
</evidence>
<evidence type="ECO:0000256" key="13">
    <source>
        <dbReference type="SAM" id="MobiDB-lite"/>
    </source>
</evidence>